<evidence type="ECO:0000313" key="7">
    <source>
        <dbReference type="Proteomes" id="UP001589774"/>
    </source>
</evidence>
<keyword evidence="2 4" id="KW-0378">Hydrolase</keyword>
<dbReference type="PRINTS" id="PR00133">
    <property type="entry name" value="GLHYDRLASE3"/>
</dbReference>
<gene>
    <name evidence="6" type="ORF">ACFFI0_16185</name>
</gene>
<dbReference type="Proteomes" id="UP001589774">
    <property type="component" value="Unassembled WGS sequence"/>
</dbReference>
<dbReference type="Pfam" id="PF01915">
    <property type="entry name" value="Glyco_hydro_3_C"/>
    <property type="match status" value="1"/>
</dbReference>
<dbReference type="PANTHER" id="PTHR42715">
    <property type="entry name" value="BETA-GLUCOSIDASE"/>
    <property type="match status" value="1"/>
</dbReference>
<dbReference type="SMART" id="SM01217">
    <property type="entry name" value="Fn3_like"/>
    <property type="match status" value="1"/>
</dbReference>
<evidence type="ECO:0000256" key="1">
    <source>
        <dbReference type="ARBA" id="ARBA00005336"/>
    </source>
</evidence>
<sequence>MNIGLSTFYLLGLLVYLSINTKAQERPIFGHSPVQQLIDAMTNEEKSLMVTGAKRRGVIPTALPGQQQKNIEGVGGYTYPFVDLGIPSIMLSDGPAGLRIAPRRYGDSSHYYCTAFPVANLLASSWDLQLAEAVGKAMGQEALAYGVDILLAPALNIHRNPLGGRNFEYYSEDPLLSGKMAAAAIKGIQSQGVGTSIKHFAANNQETNRRTINTIISERALREIYLKGFEIAVKEGKPWTVMSSYNKINGIHTSQNVELLENLLRKEWGFDGFVMSDWYGGDDPIKQMKAGNDLLMPGLATWSNSIDSALNTGSLATEVVDRNIRRILSIVQRTPTFKNRPVSNQPNLKQHAELARKAAASSMVLLKNENTTLPLDKTQKVAVFGNYSYKLIVGGTGSGMVNNAYSVSLADGLVAAGYPLDQDLANRYHNYLALGERKIDKSDSLITAMPKLDSVLNELQLGKKIIQEKAASCDVALISLMRVFGEGGDRKQTDFYLTNAEEELIKQVSTSFRKKGKKVVVVLNIGGVIETASWRDQVDAILLAWHPGQEGGHAMADIISGRINPSGKLTTSFPLRYENVPTAKNFPGTPADNPLKVLYEEGIYIGYRYYDSYNRKTAYPFGYGLSYTRFSYKEPILSTKVFRDNLNLSISIQNDGPVAGREVVQVYLRAPGLSMHKPSKELKAFAKTGTLTPGAMERMDFQIDPLLLASFNSKKSAWEVEAGTYELYISSSSSHIKKKVSFNVPKGMLVKKVEKLLAPPEEINEWTGR</sequence>
<dbReference type="Gene3D" id="3.20.20.300">
    <property type="entry name" value="Glycoside hydrolase, family 3, N-terminal domain"/>
    <property type="match status" value="1"/>
</dbReference>
<feature type="domain" description="Fibronectin type III-like" evidence="5">
    <location>
        <begin position="662"/>
        <end position="733"/>
    </location>
</feature>
<comment type="similarity">
    <text evidence="1 4">Belongs to the glycosyl hydrolase 3 family.</text>
</comment>
<dbReference type="Gene3D" id="3.40.50.1700">
    <property type="entry name" value="Glycoside hydrolase family 3 C-terminal domain"/>
    <property type="match status" value="1"/>
</dbReference>
<dbReference type="EMBL" id="JBHLWO010000002">
    <property type="protein sequence ID" value="MFC0319863.1"/>
    <property type="molecule type" value="Genomic_DNA"/>
</dbReference>
<dbReference type="InterPro" id="IPR001764">
    <property type="entry name" value="Glyco_hydro_3_N"/>
</dbReference>
<dbReference type="GO" id="GO:0016787">
    <property type="term" value="F:hydrolase activity"/>
    <property type="evidence" value="ECO:0007669"/>
    <property type="project" value="UniProtKB-KW"/>
</dbReference>
<dbReference type="InterPro" id="IPR013783">
    <property type="entry name" value="Ig-like_fold"/>
</dbReference>
<dbReference type="SUPFAM" id="SSF52279">
    <property type="entry name" value="Beta-D-glucan exohydrolase, C-terminal domain"/>
    <property type="match status" value="1"/>
</dbReference>
<dbReference type="InterPro" id="IPR050288">
    <property type="entry name" value="Cellulose_deg_GH3"/>
</dbReference>
<evidence type="ECO:0000256" key="2">
    <source>
        <dbReference type="ARBA" id="ARBA00022801"/>
    </source>
</evidence>
<dbReference type="InterPro" id="IPR002772">
    <property type="entry name" value="Glyco_hydro_3_C"/>
</dbReference>
<dbReference type="InterPro" id="IPR036962">
    <property type="entry name" value="Glyco_hydro_3_N_sf"/>
</dbReference>
<dbReference type="RefSeq" id="WP_130855513.1">
    <property type="nucleotide sequence ID" value="NZ_JBHLWO010000002.1"/>
</dbReference>
<dbReference type="InterPro" id="IPR026891">
    <property type="entry name" value="Fn3-like"/>
</dbReference>
<organism evidence="6 7">
    <name type="scientific">Olivibacter oleidegradans</name>
    <dbReference type="NCBI Taxonomy" id="760123"/>
    <lineage>
        <taxon>Bacteria</taxon>
        <taxon>Pseudomonadati</taxon>
        <taxon>Bacteroidota</taxon>
        <taxon>Sphingobacteriia</taxon>
        <taxon>Sphingobacteriales</taxon>
        <taxon>Sphingobacteriaceae</taxon>
        <taxon>Olivibacter</taxon>
    </lineage>
</organism>
<dbReference type="PROSITE" id="PS00775">
    <property type="entry name" value="GLYCOSYL_HYDROL_F3"/>
    <property type="match status" value="1"/>
</dbReference>
<protein>
    <submittedName>
        <fullName evidence="6">Glycoside hydrolase family 3 C-terminal domain-containing protein</fullName>
    </submittedName>
</protein>
<keyword evidence="4" id="KW-0326">Glycosidase</keyword>
<keyword evidence="7" id="KW-1185">Reference proteome</keyword>
<evidence type="ECO:0000313" key="6">
    <source>
        <dbReference type="EMBL" id="MFC0319863.1"/>
    </source>
</evidence>
<accession>A0ABV6HLT4</accession>
<dbReference type="Pfam" id="PF00933">
    <property type="entry name" value="Glyco_hydro_3"/>
    <property type="match status" value="1"/>
</dbReference>
<dbReference type="InterPro" id="IPR017853">
    <property type="entry name" value="GH"/>
</dbReference>
<evidence type="ECO:0000256" key="3">
    <source>
        <dbReference type="ARBA" id="ARBA00023277"/>
    </source>
</evidence>
<dbReference type="Gene3D" id="2.60.40.10">
    <property type="entry name" value="Immunoglobulins"/>
    <property type="match status" value="1"/>
</dbReference>
<proteinExistence type="inferred from homology"/>
<evidence type="ECO:0000256" key="4">
    <source>
        <dbReference type="RuleBase" id="RU361161"/>
    </source>
</evidence>
<dbReference type="PANTHER" id="PTHR42715:SF10">
    <property type="entry name" value="BETA-GLUCOSIDASE"/>
    <property type="match status" value="1"/>
</dbReference>
<dbReference type="InterPro" id="IPR036881">
    <property type="entry name" value="Glyco_hydro_3_C_sf"/>
</dbReference>
<reference evidence="6 7" key="1">
    <citation type="submission" date="2024-09" db="EMBL/GenBank/DDBJ databases">
        <authorList>
            <person name="Sun Q."/>
            <person name="Mori K."/>
        </authorList>
    </citation>
    <scope>NUCLEOTIDE SEQUENCE [LARGE SCALE GENOMIC DNA]</scope>
    <source>
        <strain evidence="6 7">CCM 7765</strain>
    </source>
</reference>
<name>A0ABV6HLT4_9SPHI</name>
<evidence type="ECO:0000259" key="5">
    <source>
        <dbReference type="SMART" id="SM01217"/>
    </source>
</evidence>
<dbReference type="InterPro" id="IPR019800">
    <property type="entry name" value="Glyco_hydro_3_AS"/>
</dbReference>
<dbReference type="Pfam" id="PF14310">
    <property type="entry name" value="Fn3-like"/>
    <property type="match status" value="1"/>
</dbReference>
<comment type="caution">
    <text evidence="6">The sequence shown here is derived from an EMBL/GenBank/DDBJ whole genome shotgun (WGS) entry which is preliminary data.</text>
</comment>
<dbReference type="SUPFAM" id="SSF51445">
    <property type="entry name" value="(Trans)glycosidases"/>
    <property type="match status" value="1"/>
</dbReference>
<keyword evidence="3" id="KW-0119">Carbohydrate metabolism</keyword>